<dbReference type="AlphaFoldDB" id="A0A0G9K5W7"/>
<evidence type="ECO:0008006" key="3">
    <source>
        <dbReference type="Google" id="ProtNLM"/>
    </source>
</evidence>
<dbReference type="PATRIC" id="fig|1447256.3.peg.427"/>
<dbReference type="Proteomes" id="UP000035514">
    <property type="component" value="Unassembled WGS sequence"/>
</dbReference>
<protein>
    <recommendedName>
        <fullName evidence="3">DNA methylase</fullName>
    </recommendedName>
</protein>
<organism evidence="1 2">
    <name type="scientific">Aliarcobacter butzleri L348</name>
    <dbReference type="NCBI Taxonomy" id="1447256"/>
    <lineage>
        <taxon>Bacteria</taxon>
        <taxon>Pseudomonadati</taxon>
        <taxon>Campylobacterota</taxon>
        <taxon>Epsilonproteobacteria</taxon>
        <taxon>Campylobacterales</taxon>
        <taxon>Arcobacteraceae</taxon>
        <taxon>Aliarcobacter</taxon>
    </lineage>
</organism>
<accession>A0A0G9K5W7</accession>
<dbReference type="EMBL" id="JAIQ01000051">
    <property type="protein sequence ID" value="KLE01856.1"/>
    <property type="molecule type" value="Genomic_DNA"/>
</dbReference>
<reference evidence="1 2" key="1">
    <citation type="submission" date="2014-01" db="EMBL/GenBank/DDBJ databases">
        <title>Development of a Comparative Genomic Fingerprinting Assay for High Resolution Genotyping of Arcobacter butzleri.</title>
        <authorList>
            <person name="Webb A.L."/>
            <person name="Inglis G.D."/>
            <person name="Kruczkiewicz P."/>
            <person name="Selinger L.B."/>
            <person name="Taboada E.N."/>
        </authorList>
    </citation>
    <scope>NUCLEOTIDE SEQUENCE [LARGE SCALE GENOMIC DNA]</scope>
    <source>
        <strain evidence="1 2">L348</strain>
    </source>
</reference>
<dbReference type="RefSeq" id="WP_046996218.1">
    <property type="nucleotide sequence ID" value="NZ_JAIQ01000051.1"/>
</dbReference>
<sequence>MKSVMSFPERGNYGDSKWRGNTSGFVIKELIEHFNPKLFVDACEGSGTSRDVCKEMGVAYVGLDLYKGQDFTRDYILNQLPQPADICFTHPPYHNMIKYSGSVYGDKILEGDTSHCITPEEFISKTQVMLLNQREATKEGGIYTTLIGDQRGGPLGSGNFRSYQADFISMMPKDELLSVAIKLQHNCLSDNRVYNGNFVPILHEYLLIWKKKAKSLFAVSFDIASELQSRVATTWRNCIRVVMMKLQKADLNTIYNEIEKVAANLIRNNPNWKAKIRQTLQKHYTNVERGVWALI</sequence>
<evidence type="ECO:0000313" key="1">
    <source>
        <dbReference type="EMBL" id="KLE01856.1"/>
    </source>
</evidence>
<dbReference type="Gene3D" id="3.40.50.150">
    <property type="entry name" value="Vaccinia Virus protein VP39"/>
    <property type="match status" value="1"/>
</dbReference>
<comment type="caution">
    <text evidence="1">The sequence shown here is derived from an EMBL/GenBank/DDBJ whole genome shotgun (WGS) entry which is preliminary data.</text>
</comment>
<gene>
    <name evidence="1" type="ORF">AA20_02210</name>
</gene>
<name>A0A0G9K5W7_9BACT</name>
<dbReference type="InterPro" id="IPR029063">
    <property type="entry name" value="SAM-dependent_MTases_sf"/>
</dbReference>
<dbReference type="SUPFAM" id="SSF53335">
    <property type="entry name" value="S-adenosyl-L-methionine-dependent methyltransferases"/>
    <property type="match status" value="1"/>
</dbReference>
<proteinExistence type="predicted"/>
<evidence type="ECO:0000313" key="2">
    <source>
        <dbReference type="Proteomes" id="UP000035514"/>
    </source>
</evidence>